<dbReference type="AlphaFoldDB" id="A0A1C7MC40"/>
<dbReference type="OrthoDB" id="2756752at2759"/>
<evidence type="ECO:0000313" key="2">
    <source>
        <dbReference type="Proteomes" id="UP000092993"/>
    </source>
</evidence>
<accession>A0A1C7MC40</accession>
<dbReference type="EMBL" id="LUGG01000005">
    <property type="protein sequence ID" value="OBZ74372.1"/>
    <property type="molecule type" value="Genomic_DNA"/>
</dbReference>
<name>A0A1C7MC40_GRIFR</name>
<reference evidence="1 2" key="1">
    <citation type="submission" date="2016-03" db="EMBL/GenBank/DDBJ databases">
        <title>Whole genome sequencing of Grifola frondosa 9006-11.</title>
        <authorList>
            <person name="Min B."/>
            <person name="Park H."/>
            <person name="Kim J.-G."/>
            <person name="Cho H."/>
            <person name="Oh Y.-L."/>
            <person name="Kong W.-S."/>
            <person name="Choi I.-G."/>
        </authorList>
    </citation>
    <scope>NUCLEOTIDE SEQUENCE [LARGE SCALE GENOMIC DNA]</scope>
    <source>
        <strain evidence="1 2">9006-11</strain>
    </source>
</reference>
<dbReference type="Proteomes" id="UP000092993">
    <property type="component" value="Unassembled WGS sequence"/>
</dbReference>
<sequence length="117" mass="13679">MIPQLPNKYATRLEDHDIILPGLDDRRSYRFVLSQLQLFTRYDRAIRDNDRGYLQGAAPGGYDQFRTLWARDTECPYQFSRYAVASLSLLDFTSRSSILRPLWRSRPTAYSHLSSSK</sequence>
<keyword evidence="2" id="KW-1185">Reference proteome</keyword>
<comment type="caution">
    <text evidence="1">The sequence shown here is derived from an EMBL/GenBank/DDBJ whole genome shotgun (WGS) entry which is preliminary data.</text>
</comment>
<gene>
    <name evidence="1" type="ORF">A0H81_05494</name>
</gene>
<proteinExistence type="predicted"/>
<evidence type="ECO:0000313" key="1">
    <source>
        <dbReference type="EMBL" id="OBZ74372.1"/>
    </source>
</evidence>
<organism evidence="1 2">
    <name type="scientific">Grifola frondosa</name>
    <name type="common">Maitake</name>
    <name type="synonym">Polyporus frondosus</name>
    <dbReference type="NCBI Taxonomy" id="5627"/>
    <lineage>
        <taxon>Eukaryota</taxon>
        <taxon>Fungi</taxon>
        <taxon>Dikarya</taxon>
        <taxon>Basidiomycota</taxon>
        <taxon>Agaricomycotina</taxon>
        <taxon>Agaricomycetes</taxon>
        <taxon>Polyporales</taxon>
        <taxon>Grifolaceae</taxon>
        <taxon>Grifola</taxon>
    </lineage>
</organism>
<protein>
    <submittedName>
        <fullName evidence="1">Uncharacterized protein</fullName>
    </submittedName>
</protein>